<proteinExistence type="predicted"/>
<sequence>MPKKVLLTDEEVKALKDVISSKVEEIEKTIIEDEREGADLAICNEEIDCLEDIYKKLIRKVVRRKCLRLW</sequence>
<gene>
    <name evidence="1" type="ORF">S01H4_44011</name>
</gene>
<protein>
    <submittedName>
        <fullName evidence="1">Uncharacterized protein</fullName>
    </submittedName>
</protein>
<accession>X1DE42</accession>
<dbReference type="EMBL" id="BART01024344">
    <property type="protein sequence ID" value="GAH03339.1"/>
    <property type="molecule type" value="Genomic_DNA"/>
</dbReference>
<name>X1DE42_9ZZZZ</name>
<organism evidence="1">
    <name type="scientific">marine sediment metagenome</name>
    <dbReference type="NCBI Taxonomy" id="412755"/>
    <lineage>
        <taxon>unclassified sequences</taxon>
        <taxon>metagenomes</taxon>
        <taxon>ecological metagenomes</taxon>
    </lineage>
</organism>
<reference evidence="1" key="1">
    <citation type="journal article" date="2014" name="Front. Microbiol.">
        <title>High frequency of phylogenetically diverse reductive dehalogenase-homologous genes in deep subseafloor sedimentary metagenomes.</title>
        <authorList>
            <person name="Kawai M."/>
            <person name="Futagami T."/>
            <person name="Toyoda A."/>
            <person name="Takaki Y."/>
            <person name="Nishi S."/>
            <person name="Hori S."/>
            <person name="Arai W."/>
            <person name="Tsubouchi T."/>
            <person name="Morono Y."/>
            <person name="Uchiyama I."/>
            <person name="Ito T."/>
            <person name="Fujiyama A."/>
            <person name="Inagaki F."/>
            <person name="Takami H."/>
        </authorList>
    </citation>
    <scope>NUCLEOTIDE SEQUENCE</scope>
    <source>
        <strain evidence="1">Expedition CK06-06</strain>
    </source>
</reference>
<evidence type="ECO:0000313" key="1">
    <source>
        <dbReference type="EMBL" id="GAH03339.1"/>
    </source>
</evidence>
<dbReference type="AlphaFoldDB" id="X1DE42"/>
<comment type="caution">
    <text evidence="1">The sequence shown here is derived from an EMBL/GenBank/DDBJ whole genome shotgun (WGS) entry which is preliminary data.</text>
</comment>